<dbReference type="Proteomes" id="UP001221142">
    <property type="component" value="Unassembled WGS sequence"/>
</dbReference>
<dbReference type="GO" id="GO:0004601">
    <property type="term" value="F:peroxidase activity"/>
    <property type="evidence" value="ECO:0007669"/>
    <property type="project" value="InterPro"/>
</dbReference>
<keyword evidence="2" id="KW-1185">Reference proteome</keyword>
<reference evidence="1" key="1">
    <citation type="submission" date="2023-03" db="EMBL/GenBank/DDBJ databases">
        <title>Massive genome expansion in bonnet fungi (Mycena s.s.) driven by repeated elements and novel gene families across ecological guilds.</title>
        <authorList>
            <consortium name="Lawrence Berkeley National Laboratory"/>
            <person name="Harder C.B."/>
            <person name="Miyauchi S."/>
            <person name="Viragh M."/>
            <person name="Kuo A."/>
            <person name="Thoen E."/>
            <person name="Andreopoulos B."/>
            <person name="Lu D."/>
            <person name="Skrede I."/>
            <person name="Drula E."/>
            <person name="Henrissat B."/>
            <person name="Morin E."/>
            <person name="Kohler A."/>
            <person name="Barry K."/>
            <person name="LaButti K."/>
            <person name="Morin E."/>
            <person name="Salamov A."/>
            <person name="Lipzen A."/>
            <person name="Mereny Z."/>
            <person name="Hegedus B."/>
            <person name="Baldrian P."/>
            <person name="Stursova M."/>
            <person name="Weitz H."/>
            <person name="Taylor A."/>
            <person name="Grigoriev I.V."/>
            <person name="Nagy L.G."/>
            <person name="Martin F."/>
            <person name="Kauserud H."/>
        </authorList>
    </citation>
    <scope>NUCLEOTIDE SEQUENCE</scope>
    <source>
        <strain evidence="1">9284</strain>
    </source>
</reference>
<evidence type="ECO:0000313" key="2">
    <source>
        <dbReference type="Proteomes" id="UP001221142"/>
    </source>
</evidence>
<dbReference type="GO" id="GO:0006979">
    <property type="term" value="P:response to oxidative stress"/>
    <property type="evidence" value="ECO:0007669"/>
    <property type="project" value="InterPro"/>
</dbReference>
<dbReference type="EMBL" id="JARKIF010000042">
    <property type="protein sequence ID" value="KAJ7609160.1"/>
    <property type="molecule type" value="Genomic_DNA"/>
</dbReference>
<protein>
    <submittedName>
        <fullName evidence="1">Uncharacterized protein</fullName>
    </submittedName>
</protein>
<proteinExistence type="predicted"/>
<dbReference type="InterPro" id="IPR010255">
    <property type="entry name" value="Haem_peroxidase_sf"/>
</dbReference>
<sequence length="378" mass="40734">MSGSSPNTRGYNAECSIKFRRPLPDGRGVASAPRASTNNFPSIVTNAITPENQEGVVHFDDTSGVYDNHIAVQYINGSSVDPLVINSNSDAAIFGSDGNQTMREFAQDSEFYISRCGELLERMLNTVPSSVKLGDVIEPLPVKPYDMNLFFNATGGLQFSGFIRIFGTSDEAAAANPLDMPVRLVWLDRHGGSSTSYTTPAVSAEFMAATSLFGSLQFFQFVDVDIDPSLGISSFVVEWAYDQQSALTTANNGGAGFPFQDVILFQTKGSCHGAVDKNSTINAVIRNDMGTVSDVYVDYSFTTPQQGTLAFKQNTIRASFVHAGNSTSPFYDTYSASFVINDGFLTSVDTNIVTFDLVAVVGGKTYSSLNNPQLFTSC</sequence>
<organism evidence="1 2">
    <name type="scientific">Roridomyces roridus</name>
    <dbReference type="NCBI Taxonomy" id="1738132"/>
    <lineage>
        <taxon>Eukaryota</taxon>
        <taxon>Fungi</taxon>
        <taxon>Dikarya</taxon>
        <taxon>Basidiomycota</taxon>
        <taxon>Agaricomycotina</taxon>
        <taxon>Agaricomycetes</taxon>
        <taxon>Agaricomycetidae</taxon>
        <taxon>Agaricales</taxon>
        <taxon>Marasmiineae</taxon>
        <taxon>Mycenaceae</taxon>
        <taxon>Roridomyces</taxon>
    </lineage>
</organism>
<evidence type="ECO:0000313" key="1">
    <source>
        <dbReference type="EMBL" id="KAJ7609160.1"/>
    </source>
</evidence>
<gene>
    <name evidence="1" type="ORF">FB45DRAFT_1067160</name>
</gene>
<name>A0AAD7B3U9_9AGAR</name>
<comment type="caution">
    <text evidence="1">The sequence shown here is derived from an EMBL/GenBank/DDBJ whole genome shotgun (WGS) entry which is preliminary data.</text>
</comment>
<dbReference type="AlphaFoldDB" id="A0AAD7B3U9"/>
<dbReference type="GO" id="GO:0020037">
    <property type="term" value="F:heme binding"/>
    <property type="evidence" value="ECO:0007669"/>
    <property type="project" value="InterPro"/>
</dbReference>
<accession>A0AAD7B3U9</accession>
<dbReference type="SUPFAM" id="SSF48113">
    <property type="entry name" value="Heme-dependent peroxidases"/>
    <property type="match status" value="1"/>
</dbReference>